<feature type="domain" description="EAL" evidence="4">
    <location>
        <begin position="544"/>
        <end position="794"/>
    </location>
</feature>
<dbReference type="Gene3D" id="3.20.20.450">
    <property type="entry name" value="EAL domain"/>
    <property type="match status" value="1"/>
</dbReference>
<dbReference type="InterPro" id="IPR035965">
    <property type="entry name" value="PAS-like_dom_sf"/>
</dbReference>
<dbReference type="CDD" id="cd01948">
    <property type="entry name" value="EAL"/>
    <property type="match status" value="1"/>
</dbReference>
<dbReference type="NCBIfam" id="TIGR00254">
    <property type="entry name" value="GGDEF"/>
    <property type="match status" value="1"/>
</dbReference>
<keyword evidence="1" id="KW-0472">Membrane</keyword>
<evidence type="ECO:0000256" key="2">
    <source>
        <dbReference type="SAM" id="MobiDB-lite"/>
    </source>
</evidence>
<evidence type="ECO:0000256" key="1">
    <source>
        <dbReference type="PROSITE-ProRule" id="PRU00244"/>
    </source>
</evidence>
<feature type="transmembrane region" description="Helical" evidence="1">
    <location>
        <begin position="148"/>
        <end position="168"/>
    </location>
</feature>
<dbReference type="Pfam" id="PF00563">
    <property type="entry name" value="EAL"/>
    <property type="match status" value="1"/>
</dbReference>
<organism evidence="7 8">
    <name type="scientific">Thalassospira povalilytica</name>
    <dbReference type="NCBI Taxonomy" id="732237"/>
    <lineage>
        <taxon>Bacteria</taxon>
        <taxon>Pseudomonadati</taxon>
        <taxon>Pseudomonadota</taxon>
        <taxon>Alphaproteobacteria</taxon>
        <taxon>Rhodospirillales</taxon>
        <taxon>Thalassospiraceae</taxon>
        <taxon>Thalassospira</taxon>
    </lineage>
</organism>
<evidence type="ECO:0000259" key="4">
    <source>
        <dbReference type="PROSITE" id="PS50883"/>
    </source>
</evidence>
<feature type="transmembrane region" description="Helical" evidence="1">
    <location>
        <begin position="14"/>
        <end position="35"/>
    </location>
</feature>
<evidence type="ECO:0000259" key="3">
    <source>
        <dbReference type="PROSITE" id="PS50112"/>
    </source>
</evidence>
<dbReference type="PROSITE" id="PS50883">
    <property type="entry name" value="EAL"/>
    <property type="match status" value="1"/>
</dbReference>
<dbReference type="CDD" id="cd00130">
    <property type="entry name" value="PAS"/>
    <property type="match status" value="1"/>
</dbReference>
<dbReference type="PROSITE" id="PS50924">
    <property type="entry name" value="MHYT"/>
    <property type="match status" value="1"/>
</dbReference>
<dbReference type="SUPFAM" id="SSF55785">
    <property type="entry name" value="PYP-like sensor domain (PAS domain)"/>
    <property type="match status" value="1"/>
</dbReference>
<proteinExistence type="predicted"/>
<dbReference type="InterPro" id="IPR000014">
    <property type="entry name" value="PAS"/>
</dbReference>
<protein>
    <submittedName>
        <fullName evidence="7">EAL domain-containing protein</fullName>
    </submittedName>
</protein>
<dbReference type="InterPro" id="IPR043128">
    <property type="entry name" value="Rev_trsase/Diguanyl_cyclase"/>
</dbReference>
<evidence type="ECO:0000313" key="8">
    <source>
        <dbReference type="Proteomes" id="UP000664405"/>
    </source>
</evidence>
<dbReference type="SUPFAM" id="SSF141868">
    <property type="entry name" value="EAL domain-like"/>
    <property type="match status" value="1"/>
</dbReference>
<dbReference type="InterPro" id="IPR005330">
    <property type="entry name" value="MHYT_dom"/>
</dbReference>
<dbReference type="Pfam" id="PF00990">
    <property type="entry name" value="GGDEF"/>
    <property type="match status" value="1"/>
</dbReference>
<dbReference type="EMBL" id="JAEKJW010000001">
    <property type="protein sequence ID" value="MBN8195875.1"/>
    <property type="molecule type" value="Genomic_DNA"/>
</dbReference>
<dbReference type="Proteomes" id="UP000664405">
    <property type="component" value="Unassembled WGS sequence"/>
</dbReference>
<evidence type="ECO:0000259" key="6">
    <source>
        <dbReference type="PROSITE" id="PS50924"/>
    </source>
</evidence>
<dbReference type="InterPro" id="IPR035919">
    <property type="entry name" value="EAL_sf"/>
</dbReference>
<dbReference type="PROSITE" id="PS50887">
    <property type="entry name" value="GGDEF"/>
    <property type="match status" value="1"/>
</dbReference>
<dbReference type="SMART" id="SM00267">
    <property type="entry name" value="GGDEF"/>
    <property type="match status" value="1"/>
</dbReference>
<dbReference type="PANTHER" id="PTHR44757:SF2">
    <property type="entry name" value="BIOFILM ARCHITECTURE MAINTENANCE PROTEIN MBAA"/>
    <property type="match status" value="1"/>
</dbReference>
<dbReference type="SMART" id="SM00091">
    <property type="entry name" value="PAS"/>
    <property type="match status" value="1"/>
</dbReference>
<dbReference type="InterPro" id="IPR052155">
    <property type="entry name" value="Biofilm_reg_signaling"/>
</dbReference>
<dbReference type="CDD" id="cd01949">
    <property type="entry name" value="GGDEF"/>
    <property type="match status" value="1"/>
</dbReference>
<feature type="region of interest" description="Disordered" evidence="2">
    <location>
        <begin position="792"/>
        <end position="820"/>
    </location>
</feature>
<dbReference type="GO" id="GO:0016020">
    <property type="term" value="C:membrane"/>
    <property type="evidence" value="ECO:0007669"/>
    <property type="project" value="UniProtKB-UniRule"/>
</dbReference>
<feature type="transmembrane region" description="Helical" evidence="1">
    <location>
        <begin position="220"/>
        <end position="239"/>
    </location>
</feature>
<feature type="domain" description="MHYT" evidence="6">
    <location>
        <begin position="12"/>
        <end position="201"/>
    </location>
</feature>
<feature type="domain" description="PAS" evidence="3">
    <location>
        <begin position="262"/>
        <end position="294"/>
    </location>
</feature>
<dbReference type="Pfam" id="PF13188">
    <property type="entry name" value="PAS_8"/>
    <property type="match status" value="1"/>
</dbReference>
<name>A0A8I1M5Y1_9PROT</name>
<dbReference type="InterPro" id="IPR029787">
    <property type="entry name" value="Nucleotide_cyclase"/>
</dbReference>
<dbReference type="Pfam" id="PF03707">
    <property type="entry name" value="MHYT"/>
    <property type="match status" value="2"/>
</dbReference>
<dbReference type="PROSITE" id="PS50112">
    <property type="entry name" value="PAS"/>
    <property type="match status" value="1"/>
</dbReference>
<feature type="transmembrane region" description="Helical" evidence="1">
    <location>
        <begin position="83"/>
        <end position="103"/>
    </location>
</feature>
<dbReference type="Gene3D" id="3.30.450.20">
    <property type="entry name" value="PAS domain"/>
    <property type="match status" value="1"/>
</dbReference>
<feature type="transmembrane region" description="Helical" evidence="1">
    <location>
        <begin position="180"/>
        <end position="200"/>
    </location>
</feature>
<dbReference type="Gene3D" id="3.30.70.270">
    <property type="match status" value="1"/>
</dbReference>
<evidence type="ECO:0000313" key="7">
    <source>
        <dbReference type="EMBL" id="MBN8195875.1"/>
    </source>
</evidence>
<dbReference type="PANTHER" id="PTHR44757">
    <property type="entry name" value="DIGUANYLATE CYCLASE DGCP"/>
    <property type="match status" value="1"/>
</dbReference>
<dbReference type="InterPro" id="IPR000160">
    <property type="entry name" value="GGDEF_dom"/>
</dbReference>
<dbReference type="SMART" id="SM00052">
    <property type="entry name" value="EAL"/>
    <property type="match status" value="1"/>
</dbReference>
<sequence>MYRIYDCLATQHDIVLVLVAIAIGLGGIHTAFNLYARACMGRLQQRFAWLFLTGVVTGGGIWATHFIAMLAYDPVLPVGYEPVLTATSLVIAIGATMFGFSIASVAGPHLLLSRLVGGLVVGLGISAMHFTGMMAMSVPGVISWHMDIVIAAILMGAVFGMISLWLAGPARTPKQKLLGKVNLTVAVATMHFSAMGALIVTPDPTVPVPAQLISQQYLAIGVAIVAALLIAIGFVTALVDRQMRAHINNRMHILGDSAIEALVLTQNGRIIDVNESFLRLTGTKQHDVIDQDFLARWLPETPLAFQQGNLNYVETSLRLENQKELPVEVIRREIPADDIADDTTIFGLRDLRERYAAEKHIRFLAEHDSLTKLLNRTTFNDRLSEALQESDETGVPTTVMCVDFDHFKELNDSFGHIAGDHALRELGERLGKLISDELTIARVGGDEFVVLLHHQNRTNPNSIKTHTQEVAQKILDCIALPIFINQENRAKLSASIGVAHYPQDGADAESILFHADLAMYRVKQSGGNDVVFYSSEMDEEYRFKRQLASNLRVALENEQLELYYQPQCHADDKEIQSFEALLRWKDAELGQVPPGRFIPIAEETGLIIPLGEWVLRTACFEAAGWDKPLGIGVNLSAVQLQKHELPEVVAAILEESGLDPKRLELEVTETALIHNPARSMKILSDIKKLGVRIAMDDFGTGYSSLATLQNFPVDRIKIDQSFVTKLVGNAQAGAIVRAVINLSRDLALDVIAEGVETDEQANFLTDHDCRAVQGYMFGHPRPISDYAHIVHPQTPAPETAPEPAKSGKKPANRHSGIETV</sequence>
<dbReference type="InterPro" id="IPR001633">
    <property type="entry name" value="EAL_dom"/>
</dbReference>
<keyword evidence="1" id="KW-0812">Transmembrane</keyword>
<feature type="transmembrane region" description="Helical" evidence="1">
    <location>
        <begin position="115"/>
        <end position="136"/>
    </location>
</feature>
<feature type="domain" description="GGDEF" evidence="5">
    <location>
        <begin position="395"/>
        <end position="535"/>
    </location>
</feature>
<reference evidence="7" key="1">
    <citation type="submission" date="2020-12" db="EMBL/GenBank/DDBJ databases">
        <title>Oil enriched cultivation method for isolating marine PHA-producing bacteria.</title>
        <authorList>
            <person name="Zheng W."/>
            <person name="Yu S."/>
            <person name="Huang Y."/>
        </authorList>
    </citation>
    <scope>NUCLEOTIDE SEQUENCE</scope>
    <source>
        <strain evidence="7">SY-2-3</strain>
    </source>
</reference>
<gene>
    <name evidence="7" type="ORF">JF547_05280</name>
</gene>
<accession>A0A8I1M5Y1</accession>
<feature type="transmembrane region" description="Helical" evidence="1">
    <location>
        <begin position="47"/>
        <end position="71"/>
    </location>
</feature>
<dbReference type="AlphaFoldDB" id="A0A8I1M5Y1"/>
<comment type="caution">
    <text evidence="7">The sequence shown here is derived from an EMBL/GenBank/DDBJ whole genome shotgun (WGS) entry which is preliminary data.</text>
</comment>
<dbReference type="RefSeq" id="WP_206926811.1">
    <property type="nucleotide sequence ID" value="NZ_JAEKJW010000001.1"/>
</dbReference>
<keyword evidence="1" id="KW-1133">Transmembrane helix</keyword>
<dbReference type="SUPFAM" id="SSF55073">
    <property type="entry name" value="Nucleotide cyclase"/>
    <property type="match status" value="1"/>
</dbReference>
<evidence type="ECO:0000259" key="5">
    <source>
        <dbReference type="PROSITE" id="PS50887"/>
    </source>
</evidence>